<dbReference type="PROSITE" id="PS50280">
    <property type="entry name" value="SET"/>
    <property type="match status" value="1"/>
</dbReference>
<dbReference type="PANTHER" id="PTHR12197:SF251">
    <property type="entry name" value="EG:BACR7C10.4 PROTEIN"/>
    <property type="match status" value="1"/>
</dbReference>
<accession>A0A9N7RH95</accession>
<dbReference type="AlphaFoldDB" id="A0A9N7RH95"/>
<evidence type="ECO:0000259" key="6">
    <source>
        <dbReference type="PROSITE" id="PS50865"/>
    </source>
</evidence>
<dbReference type="InterPro" id="IPR002893">
    <property type="entry name" value="Znf_MYND"/>
</dbReference>
<name>A0A9N7RH95_STRHE</name>
<dbReference type="InterPro" id="IPR046341">
    <property type="entry name" value="SET_dom_sf"/>
</dbReference>
<evidence type="ECO:0000256" key="3">
    <source>
        <dbReference type="ARBA" id="ARBA00022833"/>
    </source>
</evidence>
<dbReference type="Pfam" id="PF01753">
    <property type="entry name" value="zf-MYND"/>
    <property type="match status" value="1"/>
</dbReference>
<keyword evidence="1" id="KW-0479">Metal-binding</keyword>
<keyword evidence="2 4" id="KW-0863">Zinc-finger</keyword>
<evidence type="ECO:0000256" key="4">
    <source>
        <dbReference type="PROSITE-ProRule" id="PRU00134"/>
    </source>
</evidence>
<dbReference type="PROSITE" id="PS01360">
    <property type="entry name" value="ZF_MYND_1"/>
    <property type="match status" value="1"/>
</dbReference>
<dbReference type="PROSITE" id="PS50865">
    <property type="entry name" value="ZF_MYND_2"/>
    <property type="match status" value="1"/>
</dbReference>
<dbReference type="SUPFAM" id="SSF82199">
    <property type="entry name" value="SET domain"/>
    <property type="match status" value="1"/>
</dbReference>
<dbReference type="Proteomes" id="UP001153555">
    <property type="component" value="Unassembled WGS sequence"/>
</dbReference>
<dbReference type="SMART" id="SM00317">
    <property type="entry name" value="SET"/>
    <property type="match status" value="1"/>
</dbReference>
<dbReference type="SUPFAM" id="SSF48452">
    <property type="entry name" value="TPR-like"/>
    <property type="match status" value="1"/>
</dbReference>
<protein>
    <submittedName>
        <fullName evidence="7">Histone-lysine N-methyltransferase ASHR1</fullName>
    </submittedName>
</protein>
<dbReference type="Pfam" id="PF00856">
    <property type="entry name" value="SET"/>
    <property type="match status" value="1"/>
</dbReference>
<sequence length="486" mass="55241">MEELQNALTDKSLTISTLPEKGRCLFTARHFSPGEVILTDSPYVCVPNKNKESPEPKCEWCFSSADLKKCSACHVVWYCSSKCQKSDWKMHSVECSALKKVDKERLKSLTQSIRLMVRLCIRFKLQNQKILPNTATENYKLVEALVSHISEVDENQLILYAQMANLVNLILQWPDSDINIKQIAENFSKLACNAHTICDSELRPLGTGLFPVIAIINHSCLPNAVLVFEGRVAVVRAMQHIPKGTEVTISYIETAGSTITRRKALKEQYFFTCACDRCIKLGQPDDIRESAILEGYRCKADQCSGFLLRDPDDKGFICQKCGLLRSKEEISNITNEVKRISERASQSLSPGHKAEAVEAYKMIEQLQLTLCHPFSINIMRTRESLLKISMELQDWKEALSYSRLIIPVYEWVYPSCHPLIGLQYYMSGKLEWLLGETEKAVMSFTKALDVLRLTHGTKTRFVMELLDKLDEARAEASYMLRSPDDD</sequence>
<keyword evidence="3" id="KW-0862">Zinc</keyword>
<feature type="domain" description="MYND-type" evidence="6">
    <location>
        <begin position="58"/>
        <end position="95"/>
    </location>
</feature>
<dbReference type="GO" id="GO:0008270">
    <property type="term" value="F:zinc ion binding"/>
    <property type="evidence" value="ECO:0007669"/>
    <property type="project" value="UniProtKB-KW"/>
</dbReference>
<dbReference type="OrthoDB" id="265717at2759"/>
<dbReference type="Gene3D" id="6.10.140.2220">
    <property type="match status" value="1"/>
</dbReference>
<dbReference type="PANTHER" id="PTHR12197">
    <property type="entry name" value="HISTONE-LYSINE N-METHYLTRANSFERASE SMYD"/>
    <property type="match status" value="1"/>
</dbReference>
<dbReference type="Gene3D" id="2.170.270.10">
    <property type="entry name" value="SET domain"/>
    <property type="match status" value="1"/>
</dbReference>
<dbReference type="InterPro" id="IPR050869">
    <property type="entry name" value="H3K4_H4K5_MeTrfase"/>
</dbReference>
<dbReference type="Gene3D" id="1.25.40.10">
    <property type="entry name" value="Tetratricopeptide repeat domain"/>
    <property type="match status" value="1"/>
</dbReference>
<comment type="caution">
    <text evidence="7">The sequence shown here is derived from an EMBL/GenBank/DDBJ whole genome shotgun (WGS) entry which is preliminary data.</text>
</comment>
<dbReference type="InterPro" id="IPR001214">
    <property type="entry name" value="SET_dom"/>
</dbReference>
<dbReference type="InterPro" id="IPR011990">
    <property type="entry name" value="TPR-like_helical_dom_sf"/>
</dbReference>
<proteinExistence type="predicted"/>
<evidence type="ECO:0000256" key="2">
    <source>
        <dbReference type="ARBA" id="ARBA00022771"/>
    </source>
</evidence>
<evidence type="ECO:0000313" key="7">
    <source>
        <dbReference type="EMBL" id="CAA0827867.1"/>
    </source>
</evidence>
<evidence type="ECO:0000313" key="8">
    <source>
        <dbReference type="Proteomes" id="UP001153555"/>
    </source>
</evidence>
<gene>
    <name evidence="7" type="ORF">SHERM_23562</name>
</gene>
<keyword evidence="8" id="KW-1185">Reference proteome</keyword>
<reference evidence="7" key="1">
    <citation type="submission" date="2019-12" db="EMBL/GenBank/DDBJ databases">
        <authorList>
            <person name="Scholes J."/>
        </authorList>
    </citation>
    <scope>NUCLEOTIDE SEQUENCE</scope>
</reference>
<dbReference type="Gene3D" id="1.10.220.160">
    <property type="match status" value="1"/>
</dbReference>
<organism evidence="7 8">
    <name type="scientific">Striga hermonthica</name>
    <name type="common">Purple witchweed</name>
    <name type="synonym">Buchnera hermonthica</name>
    <dbReference type="NCBI Taxonomy" id="68872"/>
    <lineage>
        <taxon>Eukaryota</taxon>
        <taxon>Viridiplantae</taxon>
        <taxon>Streptophyta</taxon>
        <taxon>Embryophyta</taxon>
        <taxon>Tracheophyta</taxon>
        <taxon>Spermatophyta</taxon>
        <taxon>Magnoliopsida</taxon>
        <taxon>eudicotyledons</taxon>
        <taxon>Gunneridae</taxon>
        <taxon>Pentapetalae</taxon>
        <taxon>asterids</taxon>
        <taxon>lamiids</taxon>
        <taxon>Lamiales</taxon>
        <taxon>Orobanchaceae</taxon>
        <taxon>Buchnereae</taxon>
        <taxon>Striga</taxon>
    </lineage>
</organism>
<dbReference type="EMBL" id="CACSLK010027752">
    <property type="protein sequence ID" value="CAA0827867.1"/>
    <property type="molecule type" value="Genomic_DNA"/>
</dbReference>
<dbReference type="GO" id="GO:0005634">
    <property type="term" value="C:nucleus"/>
    <property type="evidence" value="ECO:0007669"/>
    <property type="project" value="TreeGrafter"/>
</dbReference>
<feature type="domain" description="SET" evidence="5">
    <location>
        <begin position="11"/>
        <end position="252"/>
    </location>
</feature>
<evidence type="ECO:0000259" key="5">
    <source>
        <dbReference type="PROSITE" id="PS50280"/>
    </source>
</evidence>
<evidence type="ECO:0000256" key="1">
    <source>
        <dbReference type="ARBA" id="ARBA00022723"/>
    </source>
</evidence>